<feature type="domain" description="Acyltransferase 3" evidence="3">
    <location>
        <begin position="15"/>
        <end position="368"/>
    </location>
</feature>
<sequence>MPSDSVSALAPQRRHDIDALRALAFLLVILYHVGMYYVADWPWHLKSPHAAEWLPWPMRVLNLWRMDLVFLISGVSLGFLSRGQGTWGLLRSRGLRLMLPLAFGMAVVVPYQAYAEGVARGLVTPGFGTFLLRYLSMGTPWPKGAFAGAEFGITWNHLWYLPYLFVYTALVALTLPLWRSAAGQWVRRRFNGLRGWQLLVLPALPLLAWTVLLARHFPATHNLVWDFHLHGIYFTVFLYGYWMGVDTGIWRELERLRRVSLLLAVAAIGAFIALRVGAVVAPKGLLMDVLRTAYLWLAVATILGHGHRYLNRPWPWLRWANESVYPWYMLHQTLIVAGVALLVPLALGPVWEPVALVAVTIAGCWLLTDGLIRRVGWLRPLFGLKRKPEAELAVVLTPPASASASSTPRPPAPGWRSPSPRA</sequence>
<gene>
    <name evidence="4" type="ORF">CKY39_23560</name>
</gene>
<dbReference type="Proteomes" id="UP000217154">
    <property type="component" value="Chromosome"/>
</dbReference>
<feature type="transmembrane region" description="Helical" evidence="2">
    <location>
        <begin position="293"/>
        <end position="311"/>
    </location>
</feature>
<evidence type="ECO:0000256" key="2">
    <source>
        <dbReference type="SAM" id="Phobius"/>
    </source>
</evidence>
<evidence type="ECO:0000313" key="5">
    <source>
        <dbReference type="Proteomes" id="UP000217154"/>
    </source>
</evidence>
<evidence type="ECO:0000256" key="1">
    <source>
        <dbReference type="SAM" id="MobiDB-lite"/>
    </source>
</evidence>
<evidence type="ECO:0000313" key="4">
    <source>
        <dbReference type="EMBL" id="ATA55879.1"/>
    </source>
</evidence>
<feature type="region of interest" description="Disordered" evidence="1">
    <location>
        <begin position="399"/>
        <end position="422"/>
    </location>
</feature>
<dbReference type="EMBL" id="CP023284">
    <property type="protein sequence ID" value="ATA55879.1"/>
    <property type="molecule type" value="Genomic_DNA"/>
</dbReference>
<feature type="transmembrane region" description="Helical" evidence="2">
    <location>
        <begin position="20"/>
        <end position="39"/>
    </location>
</feature>
<evidence type="ECO:0000259" key="3">
    <source>
        <dbReference type="Pfam" id="PF01757"/>
    </source>
</evidence>
<feature type="transmembrane region" description="Helical" evidence="2">
    <location>
        <begin position="94"/>
        <end position="114"/>
    </location>
</feature>
<dbReference type="GO" id="GO:0016747">
    <property type="term" value="F:acyltransferase activity, transferring groups other than amino-acyl groups"/>
    <property type="evidence" value="ECO:0007669"/>
    <property type="project" value="InterPro"/>
</dbReference>
<feature type="transmembrane region" description="Helical" evidence="2">
    <location>
        <begin position="63"/>
        <end position="82"/>
    </location>
</feature>
<dbReference type="InterPro" id="IPR002656">
    <property type="entry name" value="Acyl_transf_3_dom"/>
</dbReference>
<reference evidence="4 5" key="1">
    <citation type="submission" date="2017-09" db="EMBL/GenBank/DDBJ databases">
        <title>The diverse metabolic capabilities of V. boronicumulans make it an excellent choice for continued studies on novel biodegradation.</title>
        <authorList>
            <person name="Sun S."/>
        </authorList>
    </citation>
    <scope>NUCLEOTIDE SEQUENCE [LARGE SCALE GENOMIC DNA]</scope>
    <source>
        <strain evidence="4 5">J1</strain>
    </source>
</reference>
<feature type="transmembrane region" description="Helical" evidence="2">
    <location>
        <begin position="160"/>
        <end position="178"/>
    </location>
</feature>
<feature type="transmembrane region" description="Helical" evidence="2">
    <location>
        <begin position="353"/>
        <end position="372"/>
    </location>
</feature>
<dbReference type="KEGG" id="vbo:CKY39_23560"/>
<dbReference type="AlphaFoldDB" id="A0A250DPG3"/>
<dbReference type="PANTHER" id="PTHR36927:SF3">
    <property type="entry name" value="GLUCANS BIOSYNTHESIS PROTEIN C"/>
    <property type="match status" value="1"/>
</dbReference>
<dbReference type="Pfam" id="PF01757">
    <property type="entry name" value="Acyl_transf_3"/>
    <property type="match status" value="1"/>
</dbReference>
<dbReference type="RefSeq" id="WP_095746170.1">
    <property type="nucleotide sequence ID" value="NZ_CP023284.1"/>
</dbReference>
<keyword evidence="2" id="KW-1133">Transmembrane helix</keyword>
<keyword evidence="2" id="KW-0812">Transmembrane</keyword>
<feature type="transmembrane region" description="Helical" evidence="2">
    <location>
        <begin position="229"/>
        <end position="249"/>
    </location>
</feature>
<dbReference type="PANTHER" id="PTHR36927">
    <property type="entry name" value="BLR4337 PROTEIN"/>
    <property type="match status" value="1"/>
</dbReference>
<feature type="transmembrane region" description="Helical" evidence="2">
    <location>
        <begin position="198"/>
        <end position="217"/>
    </location>
</feature>
<name>A0A250DPG3_9BURK</name>
<protein>
    <recommendedName>
        <fullName evidence="3">Acyltransferase 3 domain-containing protein</fullName>
    </recommendedName>
</protein>
<feature type="transmembrane region" description="Helical" evidence="2">
    <location>
        <begin position="323"/>
        <end position="347"/>
    </location>
</feature>
<proteinExistence type="predicted"/>
<keyword evidence="2" id="KW-0472">Membrane</keyword>
<organism evidence="4 5">
    <name type="scientific">Variovorax boronicumulans</name>
    <dbReference type="NCBI Taxonomy" id="436515"/>
    <lineage>
        <taxon>Bacteria</taxon>
        <taxon>Pseudomonadati</taxon>
        <taxon>Pseudomonadota</taxon>
        <taxon>Betaproteobacteria</taxon>
        <taxon>Burkholderiales</taxon>
        <taxon>Comamonadaceae</taxon>
        <taxon>Variovorax</taxon>
    </lineage>
</organism>
<dbReference type="InterPro" id="IPR050623">
    <property type="entry name" value="Glucan_succinyl_AcylTrfase"/>
</dbReference>
<feature type="transmembrane region" description="Helical" evidence="2">
    <location>
        <begin position="261"/>
        <end position="281"/>
    </location>
</feature>
<accession>A0A250DPG3</accession>